<sequence>MATRRKFAVPAARSGQWAIWGACEFALFAVLLLAIRFGVLGQAFRFVHAFRFVLLAAALSLVAALAGWLGARLLWLAFTAGTLAGLLAMLVYSRKEAGGWEDLIGILAFMELAAIGFAVGLVAELAAWLLRRRRRAGGG</sequence>
<gene>
    <name evidence="2" type="ORF">E6C55_17375</name>
</gene>
<feature type="transmembrane region" description="Helical" evidence="1">
    <location>
        <begin position="104"/>
        <end position="130"/>
    </location>
</feature>
<organism evidence="2 3">
    <name type="scientific">Cohnella fermenti</name>
    <dbReference type="NCBI Taxonomy" id="2565925"/>
    <lineage>
        <taxon>Bacteria</taxon>
        <taxon>Bacillati</taxon>
        <taxon>Bacillota</taxon>
        <taxon>Bacilli</taxon>
        <taxon>Bacillales</taxon>
        <taxon>Paenibacillaceae</taxon>
        <taxon>Cohnella</taxon>
    </lineage>
</organism>
<dbReference type="Proteomes" id="UP000310636">
    <property type="component" value="Unassembled WGS sequence"/>
</dbReference>
<protein>
    <submittedName>
        <fullName evidence="2">Uncharacterized protein</fullName>
    </submittedName>
</protein>
<keyword evidence="1" id="KW-0472">Membrane</keyword>
<evidence type="ECO:0000256" key="1">
    <source>
        <dbReference type="SAM" id="Phobius"/>
    </source>
</evidence>
<dbReference type="RefSeq" id="WP_136371082.1">
    <property type="nucleotide sequence ID" value="NZ_SSOB01000021.1"/>
</dbReference>
<dbReference type="EMBL" id="SSOB01000021">
    <property type="protein sequence ID" value="THF77134.1"/>
    <property type="molecule type" value="Genomic_DNA"/>
</dbReference>
<keyword evidence="3" id="KW-1185">Reference proteome</keyword>
<feature type="transmembrane region" description="Helical" evidence="1">
    <location>
        <begin position="46"/>
        <end position="66"/>
    </location>
</feature>
<feature type="transmembrane region" description="Helical" evidence="1">
    <location>
        <begin position="21"/>
        <end position="40"/>
    </location>
</feature>
<keyword evidence="1" id="KW-0812">Transmembrane</keyword>
<dbReference type="OrthoDB" id="2665917at2"/>
<evidence type="ECO:0000313" key="3">
    <source>
        <dbReference type="Proteomes" id="UP000310636"/>
    </source>
</evidence>
<reference evidence="2 3" key="1">
    <citation type="submission" date="2019-04" db="EMBL/GenBank/DDBJ databases">
        <title>Cohnella sp. nov. isolated from preserved vegetables.</title>
        <authorList>
            <person name="Lin S.-Y."/>
            <person name="Hung M.-H."/>
            <person name="Young C.-C."/>
        </authorList>
    </citation>
    <scope>NUCLEOTIDE SEQUENCE [LARGE SCALE GENOMIC DNA]</scope>
    <source>
        <strain evidence="2 3">CC-MHH1044</strain>
    </source>
</reference>
<accession>A0A4V3WEP3</accession>
<comment type="caution">
    <text evidence="2">The sequence shown here is derived from an EMBL/GenBank/DDBJ whole genome shotgun (WGS) entry which is preliminary data.</text>
</comment>
<name>A0A4V3WEP3_9BACL</name>
<feature type="transmembrane region" description="Helical" evidence="1">
    <location>
        <begin position="73"/>
        <end position="92"/>
    </location>
</feature>
<evidence type="ECO:0000313" key="2">
    <source>
        <dbReference type="EMBL" id="THF77134.1"/>
    </source>
</evidence>
<keyword evidence="1" id="KW-1133">Transmembrane helix</keyword>
<dbReference type="AlphaFoldDB" id="A0A4V3WEP3"/>
<proteinExistence type="predicted"/>